<protein>
    <submittedName>
        <fullName evidence="1">Periplasmic heavy metal sensor</fullName>
    </submittedName>
</protein>
<dbReference type="Gene3D" id="1.20.120.1490">
    <property type="match status" value="1"/>
</dbReference>
<dbReference type="AlphaFoldDB" id="A0A8T4IFY4"/>
<dbReference type="Pfam" id="PF13801">
    <property type="entry name" value="Metal_resist"/>
    <property type="match status" value="1"/>
</dbReference>
<gene>
    <name evidence="1" type="ORF">J7S20_09735</name>
</gene>
<sequence length="146" mass="15996">MKVRRVGLVFLMLLAVALGALGALAVDRWVPTHSTATGLHSFVHERLQLSPDQEAALETLEARFGARQRALDLQLQQANVDLARAIEIEGRNGPRVKAAVATVHARMGALQDATIDHLFAMRALLTPAQRERFDARVTQSLTSQPE</sequence>
<dbReference type="InterPro" id="IPR025961">
    <property type="entry name" value="Metal_resist"/>
</dbReference>
<evidence type="ECO:0000313" key="2">
    <source>
        <dbReference type="Proteomes" id="UP000676996"/>
    </source>
</evidence>
<proteinExistence type="predicted"/>
<evidence type="ECO:0000313" key="1">
    <source>
        <dbReference type="EMBL" id="MBR0552784.1"/>
    </source>
</evidence>
<name>A0A8T4IFY4_9SPHN</name>
<reference evidence="1" key="1">
    <citation type="submission" date="2021-04" db="EMBL/GenBank/DDBJ databases">
        <title>Ouciella asimina sp. nov., isolated from the surface seawater in the hydrothermal field of Okinawa Trough.</title>
        <authorList>
            <person name="Shuang W."/>
        </authorList>
    </citation>
    <scope>NUCLEOTIDE SEQUENCE</scope>
    <source>
        <strain evidence="1">LXI357</strain>
    </source>
</reference>
<organism evidence="1 2">
    <name type="scientific">Stakelama marina</name>
    <dbReference type="NCBI Taxonomy" id="2826939"/>
    <lineage>
        <taxon>Bacteria</taxon>
        <taxon>Pseudomonadati</taxon>
        <taxon>Pseudomonadota</taxon>
        <taxon>Alphaproteobacteria</taxon>
        <taxon>Sphingomonadales</taxon>
        <taxon>Sphingomonadaceae</taxon>
        <taxon>Stakelama</taxon>
    </lineage>
</organism>
<dbReference type="EMBL" id="JAGRQC010000002">
    <property type="protein sequence ID" value="MBR0552784.1"/>
    <property type="molecule type" value="Genomic_DNA"/>
</dbReference>
<accession>A0A8T4IFY4</accession>
<dbReference type="Proteomes" id="UP000676996">
    <property type="component" value="Unassembled WGS sequence"/>
</dbReference>
<keyword evidence="2" id="KW-1185">Reference proteome</keyword>
<comment type="caution">
    <text evidence="1">The sequence shown here is derived from an EMBL/GenBank/DDBJ whole genome shotgun (WGS) entry which is preliminary data.</text>
</comment>